<dbReference type="EMBL" id="JACHNU010000004">
    <property type="protein sequence ID" value="MBB4663525.1"/>
    <property type="molecule type" value="Genomic_DNA"/>
</dbReference>
<accession>A0A840IGR5</accession>
<dbReference type="InterPro" id="IPR050881">
    <property type="entry name" value="LL-DAP_aminotransferase"/>
</dbReference>
<keyword evidence="2 4" id="KW-0032">Aminotransferase</keyword>
<dbReference type="EC" id="2.6.1.-" evidence="4"/>
<keyword evidence="3 4" id="KW-0808">Transferase</keyword>
<protein>
    <recommendedName>
        <fullName evidence="4">Aminotransferase</fullName>
        <ecNumber evidence="4">2.6.1.-</ecNumber>
    </recommendedName>
</protein>
<evidence type="ECO:0000256" key="3">
    <source>
        <dbReference type="ARBA" id="ARBA00022679"/>
    </source>
</evidence>
<dbReference type="Pfam" id="PF00155">
    <property type="entry name" value="Aminotran_1_2"/>
    <property type="match status" value="1"/>
</dbReference>
<dbReference type="NCBIfam" id="NF006756">
    <property type="entry name" value="PRK09276.1"/>
    <property type="match status" value="1"/>
</dbReference>
<evidence type="ECO:0000256" key="2">
    <source>
        <dbReference type="ARBA" id="ARBA00022576"/>
    </source>
</evidence>
<dbReference type="InterPro" id="IPR015421">
    <property type="entry name" value="PyrdxlP-dep_Trfase_major"/>
</dbReference>
<dbReference type="PANTHER" id="PTHR42832">
    <property type="entry name" value="AMINO ACID AMINOTRANSFERASE"/>
    <property type="match status" value="1"/>
</dbReference>
<dbReference type="GO" id="GO:0030170">
    <property type="term" value="F:pyridoxal phosphate binding"/>
    <property type="evidence" value="ECO:0007669"/>
    <property type="project" value="InterPro"/>
</dbReference>
<dbReference type="RefSeq" id="WP_183343251.1">
    <property type="nucleotide sequence ID" value="NZ_JACHNU010000004.1"/>
</dbReference>
<evidence type="ECO:0000313" key="6">
    <source>
        <dbReference type="EMBL" id="MBB4663525.1"/>
    </source>
</evidence>
<dbReference type="CDD" id="cd00609">
    <property type="entry name" value="AAT_like"/>
    <property type="match status" value="1"/>
</dbReference>
<dbReference type="GO" id="GO:0008483">
    <property type="term" value="F:transaminase activity"/>
    <property type="evidence" value="ECO:0007669"/>
    <property type="project" value="UniProtKB-KW"/>
</dbReference>
<proteinExistence type="inferred from homology"/>
<name>A0A840IGR5_9ACTN</name>
<evidence type="ECO:0000256" key="1">
    <source>
        <dbReference type="ARBA" id="ARBA00001933"/>
    </source>
</evidence>
<organism evidence="6 7">
    <name type="scientific">Conexibacter arvalis</name>
    <dbReference type="NCBI Taxonomy" id="912552"/>
    <lineage>
        <taxon>Bacteria</taxon>
        <taxon>Bacillati</taxon>
        <taxon>Actinomycetota</taxon>
        <taxon>Thermoleophilia</taxon>
        <taxon>Solirubrobacterales</taxon>
        <taxon>Conexibacteraceae</taxon>
        <taxon>Conexibacter</taxon>
    </lineage>
</organism>
<gene>
    <name evidence="6" type="ORF">BDZ31_003120</name>
</gene>
<dbReference type="Gene3D" id="3.90.1150.10">
    <property type="entry name" value="Aspartate Aminotransferase, domain 1"/>
    <property type="match status" value="1"/>
</dbReference>
<keyword evidence="7" id="KW-1185">Reference proteome</keyword>
<comment type="caution">
    <text evidence="6">The sequence shown here is derived from an EMBL/GenBank/DDBJ whole genome shotgun (WGS) entry which is preliminary data.</text>
</comment>
<comment type="similarity">
    <text evidence="4">Belongs to the class-I pyridoxal-phosphate-dependent aminotransferase family.</text>
</comment>
<dbReference type="PROSITE" id="PS00105">
    <property type="entry name" value="AA_TRANSFER_CLASS_1"/>
    <property type="match status" value="1"/>
</dbReference>
<evidence type="ECO:0000259" key="5">
    <source>
        <dbReference type="Pfam" id="PF00155"/>
    </source>
</evidence>
<reference evidence="6 7" key="1">
    <citation type="submission" date="2020-08" db="EMBL/GenBank/DDBJ databases">
        <title>Genomic Encyclopedia of Archaeal and Bacterial Type Strains, Phase II (KMG-II): from individual species to whole genera.</title>
        <authorList>
            <person name="Goeker M."/>
        </authorList>
    </citation>
    <scope>NUCLEOTIDE SEQUENCE [LARGE SCALE GENOMIC DNA]</scope>
    <source>
        <strain evidence="6 7">DSM 23288</strain>
    </source>
</reference>
<dbReference type="AlphaFoldDB" id="A0A840IGR5"/>
<evidence type="ECO:0000313" key="7">
    <source>
        <dbReference type="Proteomes" id="UP000585272"/>
    </source>
</evidence>
<dbReference type="InterPro" id="IPR015422">
    <property type="entry name" value="PyrdxlP-dep_Trfase_small"/>
</dbReference>
<dbReference type="InterPro" id="IPR004839">
    <property type="entry name" value="Aminotransferase_I/II_large"/>
</dbReference>
<dbReference type="Proteomes" id="UP000585272">
    <property type="component" value="Unassembled WGS sequence"/>
</dbReference>
<comment type="cofactor">
    <cofactor evidence="1 4">
        <name>pyridoxal 5'-phosphate</name>
        <dbReference type="ChEBI" id="CHEBI:597326"/>
    </cofactor>
</comment>
<dbReference type="InterPro" id="IPR015424">
    <property type="entry name" value="PyrdxlP-dep_Trfase"/>
</dbReference>
<dbReference type="Gene3D" id="3.40.640.10">
    <property type="entry name" value="Type I PLP-dependent aspartate aminotransferase-like (Major domain)"/>
    <property type="match status" value="1"/>
</dbReference>
<feature type="domain" description="Aminotransferase class I/classII large" evidence="5">
    <location>
        <begin position="31"/>
        <end position="383"/>
    </location>
</feature>
<sequence length="387" mass="41504">MRPSKRLDLIPPYLFAQLEKKIADKKAAGIDVISLGIGDPDTPTYEPIVKAMQQAVADPGTHQYPSNRGRQELRDAVAAFYDRRFGVTLDPATEIMPAIGAKECIFNLSLCFLDPEDVALASDPGYPVYTGGPLLAGARAVLMPLKPELGFAPDLDAISDADAERAKLLFINYPNNPTGAIVPDGFFEKVVAFAKQHDILVVHDNAYSETTYDGYVAPSFLATPGAKEVGVEVFSLSKGYNMTGWRAAAIVGNAEAIGAYWKLKSNVDSGLFEAVQLAAVEALSPEVDAEVAKMNEVYARRRDLVVDALKQAGVDVTAPKGTIYVWAPVPAGYDSSAAYCEHVLEQAAVVISPGGAYGTSGEGFFRISLTTPDDRLVEAVERIKQLG</sequence>
<evidence type="ECO:0000256" key="4">
    <source>
        <dbReference type="RuleBase" id="RU000481"/>
    </source>
</evidence>
<dbReference type="InterPro" id="IPR004838">
    <property type="entry name" value="NHTrfase_class1_PyrdxlP-BS"/>
</dbReference>
<dbReference type="PANTHER" id="PTHR42832:SF3">
    <property type="entry name" value="L-GLUTAMINE--4-(METHYLSULFANYL)-2-OXOBUTANOATE AMINOTRANSFERASE"/>
    <property type="match status" value="1"/>
</dbReference>
<dbReference type="SUPFAM" id="SSF53383">
    <property type="entry name" value="PLP-dependent transferases"/>
    <property type="match status" value="1"/>
</dbReference>